<dbReference type="GO" id="GO:0005524">
    <property type="term" value="F:ATP binding"/>
    <property type="evidence" value="ECO:0007669"/>
    <property type="project" value="UniProtKB-KW"/>
</dbReference>
<keyword evidence="12" id="KW-1015">Disulfide bond</keyword>
<gene>
    <name evidence="25" type="ORF">OLC1_LOCUS22302</name>
</gene>
<dbReference type="CDD" id="cd00053">
    <property type="entry name" value="EGF"/>
    <property type="match status" value="1"/>
</dbReference>
<evidence type="ECO:0000256" key="20">
    <source>
        <dbReference type="SAM" id="SignalP"/>
    </source>
</evidence>
<dbReference type="InterPro" id="IPR024171">
    <property type="entry name" value="SRK-like_kinase"/>
</dbReference>
<evidence type="ECO:0000313" key="26">
    <source>
        <dbReference type="Proteomes" id="UP001161247"/>
    </source>
</evidence>
<keyword evidence="7 17" id="KW-0547">Nucleotide-binding</keyword>
<dbReference type="Gene3D" id="2.10.25.10">
    <property type="entry name" value="Laminin"/>
    <property type="match status" value="1"/>
</dbReference>
<evidence type="ECO:0000256" key="7">
    <source>
        <dbReference type="ARBA" id="ARBA00022741"/>
    </source>
</evidence>
<dbReference type="SMART" id="SM00220">
    <property type="entry name" value="S_TKc"/>
    <property type="match status" value="1"/>
</dbReference>
<dbReference type="InterPro" id="IPR001480">
    <property type="entry name" value="Bulb-type_lectin_dom"/>
</dbReference>
<evidence type="ECO:0000256" key="5">
    <source>
        <dbReference type="ARBA" id="ARBA00022692"/>
    </source>
</evidence>
<evidence type="ECO:0000259" key="21">
    <source>
        <dbReference type="PROSITE" id="PS50011"/>
    </source>
</evidence>
<proteinExistence type="inferred from homology"/>
<keyword evidence="6 20" id="KW-0732">Signal</keyword>
<keyword evidence="5" id="KW-0812">Transmembrane</keyword>
<dbReference type="PANTHER" id="PTHR47974">
    <property type="entry name" value="OS07G0415500 PROTEIN"/>
    <property type="match status" value="1"/>
</dbReference>
<dbReference type="Pfam" id="PF01453">
    <property type="entry name" value="B_lectin"/>
    <property type="match status" value="1"/>
</dbReference>
<dbReference type="InterPro" id="IPR003609">
    <property type="entry name" value="Pan_app"/>
</dbReference>
<dbReference type="SUPFAM" id="SSF56112">
    <property type="entry name" value="Protein kinase-like (PK-like)"/>
    <property type="match status" value="1"/>
</dbReference>
<accession>A0AAV1E841</accession>
<dbReference type="GO" id="GO:0016020">
    <property type="term" value="C:membrane"/>
    <property type="evidence" value="ECO:0007669"/>
    <property type="project" value="UniProtKB-SubCell"/>
</dbReference>
<keyword evidence="3 18" id="KW-0245">EGF-like domain</keyword>
<evidence type="ECO:0000256" key="2">
    <source>
        <dbReference type="ARBA" id="ARBA00022527"/>
    </source>
</evidence>
<dbReference type="InterPro" id="IPR036426">
    <property type="entry name" value="Bulb-type_lectin_dom_sf"/>
</dbReference>
<evidence type="ECO:0000256" key="11">
    <source>
        <dbReference type="ARBA" id="ARBA00023136"/>
    </source>
</evidence>
<evidence type="ECO:0000256" key="16">
    <source>
        <dbReference type="ARBA" id="ARBA00048679"/>
    </source>
</evidence>
<evidence type="ECO:0000256" key="1">
    <source>
        <dbReference type="ARBA" id="ARBA00004479"/>
    </source>
</evidence>
<evidence type="ECO:0000256" key="15">
    <source>
        <dbReference type="ARBA" id="ARBA00047899"/>
    </source>
</evidence>
<comment type="catalytic activity">
    <reaction evidence="15 17">
        <text>L-threonyl-[protein] + ATP = O-phospho-L-threonyl-[protein] + ADP + H(+)</text>
        <dbReference type="Rhea" id="RHEA:46608"/>
        <dbReference type="Rhea" id="RHEA-COMP:11060"/>
        <dbReference type="Rhea" id="RHEA-COMP:11605"/>
        <dbReference type="ChEBI" id="CHEBI:15378"/>
        <dbReference type="ChEBI" id="CHEBI:30013"/>
        <dbReference type="ChEBI" id="CHEBI:30616"/>
        <dbReference type="ChEBI" id="CHEBI:61977"/>
        <dbReference type="ChEBI" id="CHEBI:456216"/>
        <dbReference type="EC" id="2.7.11.1"/>
    </reaction>
</comment>
<feature type="domain" description="Protein kinase" evidence="21">
    <location>
        <begin position="506"/>
        <end position="787"/>
    </location>
</feature>
<dbReference type="SUPFAM" id="SSF51110">
    <property type="entry name" value="alpha-D-mannose-specific plant lectins"/>
    <property type="match status" value="1"/>
</dbReference>
<organism evidence="25 26">
    <name type="scientific">Oldenlandia corymbosa var. corymbosa</name>
    <dbReference type="NCBI Taxonomy" id="529605"/>
    <lineage>
        <taxon>Eukaryota</taxon>
        <taxon>Viridiplantae</taxon>
        <taxon>Streptophyta</taxon>
        <taxon>Embryophyta</taxon>
        <taxon>Tracheophyta</taxon>
        <taxon>Spermatophyta</taxon>
        <taxon>Magnoliopsida</taxon>
        <taxon>eudicotyledons</taxon>
        <taxon>Gunneridae</taxon>
        <taxon>Pentapetalae</taxon>
        <taxon>asterids</taxon>
        <taxon>lamiids</taxon>
        <taxon>Gentianales</taxon>
        <taxon>Rubiaceae</taxon>
        <taxon>Rubioideae</taxon>
        <taxon>Spermacoceae</taxon>
        <taxon>Hedyotis-Oldenlandia complex</taxon>
        <taxon>Oldenlandia</taxon>
    </lineage>
</organism>
<keyword evidence="2 17" id="KW-0723">Serine/threonine-protein kinase</keyword>
<dbReference type="GO" id="GO:0004674">
    <property type="term" value="F:protein serine/threonine kinase activity"/>
    <property type="evidence" value="ECO:0007669"/>
    <property type="project" value="UniProtKB-KW"/>
</dbReference>
<feature type="chain" id="PRO_5043852617" description="Receptor-like serine/threonine-protein kinase" evidence="20">
    <location>
        <begin position="24"/>
        <end position="809"/>
    </location>
</feature>
<dbReference type="CDD" id="cd00028">
    <property type="entry name" value="B_lectin"/>
    <property type="match status" value="1"/>
</dbReference>
<dbReference type="PROSITE" id="PS00108">
    <property type="entry name" value="PROTEIN_KINASE_ST"/>
    <property type="match status" value="1"/>
</dbReference>
<dbReference type="Gene3D" id="1.10.510.10">
    <property type="entry name" value="Transferase(Phosphotransferase) domain 1"/>
    <property type="match status" value="1"/>
</dbReference>
<keyword evidence="9 17" id="KW-0067">ATP-binding</keyword>
<dbReference type="CDD" id="cd01098">
    <property type="entry name" value="PAN_AP_plant"/>
    <property type="match status" value="1"/>
</dbReference>
<comment type="similarity">
    <text evidence="17">Belongs to the protein kinase superfamily. Ser/Thr protein kinase family.</text>
</comment>
<keyword evidence="8 17" id="KW-0418">Kinase</keyword>
<dbReference type="PROSITE" id="PS50026">
    <property type="entry name" value="EGF_3"/>
    <property type="match status" value="1"/>
</dbReference>
<dbReference type="FunFam" id="3.30.200.20:FF:000059">
    <property type="entry name" value="S-receptor-like serine/threonine-protein kinase"/>
    <property type="match status" value="1"/>
</dbReference>
<evidence type="ECO:0000256" key="8">
    <source>
        <dbReference type="ARBA" id="ARBA00022777"/>
    </source>
</evidence>
<reference evidence="25" key="1">
    <citation type="submission" date="2023-03" db="EMBL/GenBank/DDBJ databases">
        <authorList>
            <person name="Julca I."/>
        </authorList>
    </citation>
    <scope>NUCLEOTIDE SEQUENCE</scope>
</reference>
<dbReference type="PROSITE" id="PS50948">
    <property type="entry name" value="PAN"/>
    <property type="match status" value="1"/>
</dbReference>
<evidence type="ECO:0000256" key="3">
    <source>
        <dbReference type="ARBA" id="ARBA00022536"/>
    </source>
</evidence>
<dbReference type="CDD" id="cd14066">
    <property type="entry name" value="STKc_IRAK"/>
    <property type="match status" value="1"/>
</dbReference>
<keyword evidence="14" id="KW-0325">Glycoprotein</keyword>
<evidence type="ECO:0000256" key="4">
    <source>
        <dbReference type="ARBA" id="ARBA00022679"/>
    </source>
</evidence>
<feature type="signal peptide" evidence="20">
    <location>
        <begin position="1"/>
        <end position="23"/>
    </location>
</feature>
<name>A0AAV1E841_OLDCO</name>
<dbReference type="InterPro" id="IPR000719">
    <property type="entry name" value="Prot_kinase_dom"/>
</dbReference>
<evidence type="ECO:0000256" key="17">
    <source>
        <dbReference type="PIRNR" id="PIRNR000641"/>
    </source>
</evidence>
<keyword evidence="26" id="KW-1185">Reference proteome</keyword>
<evidence type="ECO:0000256" key="10">
    <source>
        <dbReference type="ARBA" id="ARBA00022989"/>
    </source>
</evidence>
<evidence type="ECO:0000313" key="25">
    <source>
        <dbReference type="EMBL" id="CAI9115864.1"/>
    </source>
</evidence>
<dbReference type="SMART" id="SM00108">
    <property type="entry name" value="B_lectin"/>
    <property type="match status" value="1"/>
</dbReference>
<keyword evidence="11" id="KW-0472">Membrane</keyword>
<keyword evidence="13" id="KW-0675">Receptor</keyword>
<dbReference type="InterPro" id="IPR008271">
    <property type="entry name" value="Ser/Thr_kinase_AS"/>
</dbReference>
<evidence type="ECO:0000259" key="23">
    <source>
        <dbReference type="PROSITE" id="PS50927"/>
    </source>
</evidence>
<dbReference type="PROSITE" id="PS50927">
    <property type="entry name" value="BULB_LECTIN"/>
    <property type="match status" value="1"/>
</dbReference>
<dbReference type="PIRSF" id="PIRSF000641">
    <property type="entry name" value="SRK"/>
    <property type="match status" value="1"/>
</dbReference>
<evidence type="ECO:0000256" key="9">
    <source>
        <dbReference type="ARBA" id="ARBA00022840"/>
    </source>
</evidence>
<comment type="caution">
    <text evidence="18">Lacks conserved residue(s) required for the propagation of feature annotation.</text>
</comment>
<dbReference type="Gene3D" id="2.90.10.10">
    <property type="entry name" value="Bulb-type lectin domain"/>
    <property type="match status" value="1"/>
</dbReference>
<feature type="region of interest" description="Disordered" evidence="19">
    <location>
        <begin position="729"/>
        <end position="748"/>
    </location>
</feature>
<protein>
    <recommendedName>
        <fullName evidence="17">Receptor-like serine/threonine-protein kinase</fullName>
        <ecNumber evidence="17">2.7.11.1</ecNumber>
    </recommendedName>
</protein>
<dbReference type="Proteomes" id="UP001161247">
    <property type="component" value="Chromosome 8"/>
</dbReference>
<evidence type="ECO:0000259" key="24">
    <source>
        <dbReference type="PROSITE" id="PS50948"/>
    </source>
</evidence>
<comment type="subcellular location">
    <subcellularLocation>
        <location evidence="1">Membrane</location>
        <topology evidence="1">Single-pass type I membrane protein</topology>
    </subcellularLocation>
</comment>
<dbReference type="AlphaFoldDB" id="A0AAV1E841"/>
<evidence type="ECO:0000256" key="18">
    <source>
        <dbReference type="PROSITE-ProRule" id="PRU00076"/>
    </source>
</evidence>
<dbReference type="GO" id="GO:0048544">
    <property type="term" value="P:recognition of pollen"/>
    <property type="evidence" value="ECO:0007669"/>
    <property type="project" value="InterPro"/>
</dbReference>
<keyword evidence="10" id="KW-1133">Transmembrane helix</keyword>
<dbReference type="Gene3D" id="3.30.200.20">
    <property type="entry name" value="Phosphorylase Kinase, domain 1"/>
    <property type="match status" value="1"/>
</dbReference>
<dbReference type="InterPro" id="IPR000858">
    <property type="entry name" value="S_locus_glycoprot_dom"/>
</dbReference>
<feature type="domain" description="Bulb-type lectin" evidence="23">
    <location>
        <begin position="26"/>
        <end position="148"/>
    </location>
</feature>
<evidence type="ECO:0000256" key="13">
    <source>
        <dbReference type="ARBA" id="ARBA00023170"/>
    </source>
</evidence>
<dbReference type="EC" id="2.7.11.1" evidence="17"/>
<dbReference type="FunFam" id="1.10.510.10:FF:000537">
    <property type="entry name" value="Putative receptor-like protein kinase"/>
    <property type="match status" value="1"/>
</dbReference>
<comment type="catalytic activity">
    <reaction evidence="16 17">
        <text>L-seryl-[protein] + ATP = O-phospho-L-seryl-[protein] + ADP + H(+)</text>
        <dbReference type="Rhea" id="RHEA:17989"/>
        <dbReference type="Rhea" id="RHEA-COMP:9863"/>
        <dbReference type="Rhea" id="RHEA-COMP:11604"/>
        <dbReference type="ChEBI" id="CHEBI:15378"/>
        <dbReference type="ChEBI" id="CHEBI:29999"/>
        <dbReference type="ChEBI" id="CHEBI:30616"/>
        <dbReference type="ChEBI" id="CHEBI:83421"/>
        <dbReference type="ChEBI" id="CHEBI:456216"/>
        <dbReference type="EC" id="2.7.11.1"/>
    </reaction>
</comment>
<dbReference type="InterPro" id="IPR011009">
    <property type="entry name" value="Kinase-like_dom_sf"/>
</dbReference>
<dbReference type="EMBL" id="OX459125">
    <property type="protein sequence ID" value="CAI9115864.1"/>
    <property type="molecule type" value="Genomic_DNA"/>
</dbReference>
<evidence type="ECO:0000256" key="19">
    <source>
        <dbReference type="SAM" id="MobiDB-lite"/>
    </source>
</evidence>
<dbReference type="Pfam" id="PF00069">
    <property type="entry name" value="Pkinase"/>
    <property type="match status" value="1"/>
</dbReference>
<feature type="domain" description="EGF-like" evidence="22">
    <location>
        <begin position="281"/>
        <end position="319"/>
    </location>
</feature>
<keyword evidence="4 17" id="KW-0808">Transferase</keyword>
<feature type="domain" description="Apple" evidence="24">
    <location>
        <begin position="333"/>
        <end position="409"/>
    </location>
</feature>
<dbReference type="PANTHER" id="PTHR47974:SF3">
    <property type="entry name" value="RECEPTOR-LIKE SERINE_THREONINE-PROTEIN KINASE"/>
    <property type="match status" value="1"/>
</dbReference>
<dbReference type="PROSITE" id="PS50011">
    <property type="entry name" value="PROTEIN_KINASE_DOM"/>
    <property type="match status" value="1"/>
</dbReference>
<evidence type="ECO:0000256" key="12">
    <source>
        <dbReference type="ARBA" id="ARBA00023157"/>
    </source>
</evidence>
<evidence type="ECO:0000256" key="6">
    <source>
        <dbReference type="ARBA" id="ARBA00022729"/>
    </source>
</evidence>
<dbReference type="InterPro" id="IPR000742">
    <property type="entry name" value="EGF"/>
</dbReference>
<evidence type="ECO:0000259" key="22">
    <source>
        <dbReference type="PROSITE" id="PS50026"/>
    </source>
</evidence>
<evidence type="ECO:0000256" key="14">
    <source>
        <dbReference type="ARBA" id="ARBA00023180"/>
    </source>
</evidence>
<sequence>MASFLHLFLFSSLTIIFPSLISSKSFTTLTQGSSLTIQDTLISKPGSIFTAGFFQAGENAYIFSIWYTDQYEGSYTTVWMANRDEPVNAKETALFLRNSGDLLLIDAGQVTVWTSNTVSNSSVQLELHDTGNLVLTNSDGQNLWQSFDFPTNTLLPHQEFTKNSILVSSRSKTNHSSGFYKLYFDGDSIIHLRYEGPNITSVYWPNTWITLWSAGRSTFNDSKIAVLDSSGYFQSSDLFTFMTTDYGFGPQRRMVMDVDGDLRVYSLDTHSKTWQITWQHTSEPCRIHGICGENSVCVNDPEIGRKCTCLPGYKIKNATDWSYGCEPDFQLSCTNASASGFIQLPHVEFYGFDFLYFANYTFESCKAACLKYCHCKGFQFRFLSGYYNCYLKYTLFNGYRSLNFPDPMFIRLPSDNLTKYPNPAQDVILQCTNQVAPLERIYQRKKDGSVRTFLLCTLAIGAFQIMCLLSYMFATRKRSSRAVHDYQQISPGFREFSYAELKKASKCFSEEIGRGGDSVVYKGVLSDDRVVAIKYLEKANQCEATFLAEITAIGRLNHMNLMEIWGYCAEGDHRLLVYQYMENGSLAKKLYSDHKLDWNKRYEIALGTAKGLAYLHEECLEWVLHCDVKPENILLDSSYHPKVADFGLSKILKRSGVDHSRFSRIRGTRGYMAPEWLFNLPITSKVDVYSYGIVILELITGKSPTGGYSSDGSIAVEAKSLVNWVREKMQESDGRSSPTPLKETVDPSLNGEFDIESTEILARVALKCTEEDKDARPTMRQVVNMLLDQPNDQVGLRKCSSVNFKRDNQ</sequence>
<dbReference type="Pfam" id="PF00954">
    <property type="entry name" value="S_locus_glycop"/>
    <property type="match status" value="1"/>
</dbReference>